<accession>A0A5B8MSW1</accession>
<gene>
    <name evidence="4" type="ORF">A3770_11p63860</name>
</gene>
<dbReference type="InterPro" id="IPR017930">
    <property type="entry name" value="Myb_dom"/>
</dbReference>
<dbReference type="GO" id="GO:0000981">
    <property type="term" value="F:DNA-binding transcription factor activity, RNA polymerase II-specific"/>
    <property type="evidence" value="ECO:0007669"/>
    <property type="project" value="TreeGrafter"/>
</dbReference>
<dbReference type="PANTHER" id="PTHR45614">
    <property type="entry name" value="MYB PROTEIN-RELATED"/>
    <property type="match status" value="1"/>
</dbReference>
<dbReference type="STRING" id="1764295.A0A5B8MSW1"/>
<evidence type="ECO:0000259" key="2">
    <source>
        <dbReference type="PROSITE" id="PS50090"/>
    </source>
</evidence>
<dbReference type="Gene3D" id="1.10.10.60">
    <property type="entry name" value="Homeodomain-like"/>
    <property type="match status" value="2"/>
</dbReference>
<dbReference type="SUPFAM" id="SSF46689">
    <property type="entry name" value="Homeodomain-like"/>
    <property type="match status" value="2"/>
</dbReference>
<dbReference type="PROSITE" id="PS51294">
    <property type="entry name" value="HTH_MYB"/>
    <property type="match status" value="2"/>
</dbReference>
<feature type="region of interest" description="Disordered" evidence="1">
    <location>
        <begin position="46"/>
        <end position="105"/>
    </location>
</feature>
<evidence type="ECO:0000259" key="3">
    <source>
        <dbReference type="PROSITE" id="PS51294"/>
    </source>
</evidence>
<sequence length="237" mass="26684">MASILYVQEIKGLLGGAGLHTHAGQFGNPSLEDVCDAVDELRRKIRGEAGERKTQATTTQRSWGSLPPKKRRMFGSNGDAGANRENQEPNRPAPRPAKTSPTVSKWTDEEDDVIIETYKALFSRERKGMWHKIVARLPGRTLHGLKKRWQEAKHRPSSKLGAFQATLGDAISWKWSRKEDERLIAAHKAVGEYHGSWTEIASWFPGRTKKAVKLHWDHALQFNAGSALRAYRLSLLQ</sequence>
<proteinExistence type="predicted"/>
<dbReference type="SMART" id="SM00717">
    <property type="entry name" value="SANT"/>
    <property type="match status" value="2"/>
</dbReference>
<dbReference type="InterPro" id="IPR050560">
    <property type="entry name" value="MYB_TF"/>
</dbReference>
<protein>
    <recommendedName>
        <fullName evidence="6">Myb-like domain-containing protein</fullName>
    </recommendedName>
</protein>
<name>A0A5B8MSW1_9CHLO</name>
<dbReference type="Proteomes" id="UP000316726">
    <property type="component" value="Chromosome 11"/>
</dbReference>
<dbReference type="GO" id="GO:0005634">
    <property type="term" value="C:nucleus"/>
    <property type="evidence" value="ECO:0007669"/>
    <property type="project" value="TreeGrafter"/>
</dbReference>
<feature type="domain" description="Myb-like" evidence="2">
    <location>
        <begin position="174"/>
        <end position="220"/>
    </location>
</feature>
<feature type="domain" description="HTH myb-type" evidence="3">
    <location>
        <begin position="105"/>
        <end position="157"/>
    </location>
</feature>
<evidence type="ECO:0000256" key="1">
    <source>
        <dbReference type="SAM" id="MobiDB-lite"/>
    </source>
</evidence>
<dbReference type="PROSITE" id="PS50090">
    <property type="entry name" value="MYB_LIKE"/>
    <property type="match status" value="2"/>
</dbReference>
<dbReference type="InterPro" id="IPR009057">
    <property type="entry name" value="Homeodomain-like_sf"/>
</dbReference>
<organism evidence="4 5">
    <name type="scientific">Chloropicon primus</name>
    <dbReference type="NCBI Taxonomy" id="1764295"/>
    <lineage>
        <taxon>Eukaryota</taxon>
        <taxon>Viridiplantae</taxon>
        <taxon>Chlorophyta</taxon>
        <taxon>Chloropicophyceae</taxon>
        <taxon>Chloropicales</taxon>
        <taxon>Chloropicaceae</taxon>
        <taxon>Chloropicon</taxon>
    </lineage>
</organism>
<dbReference type="Pfam" id="PF00249">
    <property type="entry name" value="Myb_DNA-binding"/>
    <property type="match status" value="1"/>
</dbReference>
<keyword evidence="5" id="KW-1185">Reference proteome</keyword>
<dbReference type="CDD" id="cd00167">
    <property type="entry name" value="SANT"/>
    <property type="match status" value="2"/>
</dbReference>
<dbReference type="OrthoDB" id="2143914at2759"/>
<dbReference type="InterPro" id="IPR001005">
    <property type="entry name" value="SANT/Myb"/>
</dbReference>
<dbReference type="GO" id="GO:0000978">
    <property type="term" value="F:RNA polymerase II cis-regulatory region sequence-specific DNA binding"/>
    <property type="evidence" value="ECO:0007669"/>
    <property type="project" value="TreeGrafter"/>
</dbReference>
<reference evidence="4 5" key="1">
    <citation type="submission" date="2018-07" db="EMBL/GenBank/DDBJ databases">
        <title>The complete nuclear genome of the prasinophyte Chloropicon primus (CCMP1205).</title>
        <authorList>
            <person name="Pombert J.-F."/>
            <person name="Otis C."/>
            <person name="Turmel M."/>
            <person name="Lemieux C."/>
        </authorList>
    </citation>
    <scope>NUCLEOTIDE SEQUENCE [LARGE SCALE GENOMIC DNA]</scope>
    <source>
        <strain evidence="4 5">CCMP1205</strain>
    </source>
</reference>
<feature type="domain" description="HTH myb-type" evidence="3">
    <location>
        <begin position="174"/>
        <end position="224"/>
    </location>
</feature>
<dbReference type="AlphaFoldDB" id="A0A5B8MSW1"/>
<dbReference type="EMBL" id="CP031044">
    <property type="protein sequence ID" value="QDZ23868.1"/>
    <property type="molecule type" value="Genomic_DNA"/>
</dbReference>
<feature type="domain" description="Myb-like" evidence="2">
    <location>
        <begin position="98"/>
        <end position="153"/>
    </location>
</feature>
<evidence type="ECO:0000313" key="5">
    <source>
        <dbReference type="Proteomes" id="UP000316726"/>
    </source>
</evidence>
<evidence type="ECO:0008006" key="6">
    <source>
        <dbReference type="Google" id="ProtNLM"/>
    </source>
</evidence>
<dbReference type="PANTHER" id="PTHR45614:SF25">
    <property type="entry name" value="MYB PROTEIN"/>
    <property type="match status" value="1"/>
</dbReference>
<evidence type="ECO:0000313" key="4">
    <source>
        <dbReference type="EMBL" id="QDZ23868.1"/>
    </source>
</evidence>